<gene>
    <name evidence="4" type="ORF">HYPDE_26118</name>
</gene>
<feature type="active site" description="Proton acceptor" evidence="2">
    <location>
        <position position="296"/>
    </location>
</feature>
<dbReference type="STRING" id="670307.HYPDE_26118"/>
<dbReference type="AlphaFoldDB" id="N0B8N5"/>
<dbReference type="KEGG" id="hdt:HYPDE_26118"/>
<feature type="domain" description="PNPLA" evidence="3">
    <location>
        <begin position="61"/>
        <end position="309"/>
    </location>
</feature>
<evidence type="ECO:0000259" key="3">
    <source>
        <dbReference type="PROSITE" id="PS51635"/>
    </source>
</evidence>
<dbReference type="PROSITE" id="PS51635">
    <property type="entry name" value="PNPLA"/>
    <property type="match status" value="1"/>
</dbReference>
<dbReference type="OrthoDB" id="9813090at2"/>
<dbReference type="Pfam" id="PF01734">
    <property type="entry name" value="Patatin"/>
    <property type="match status" value="1"/>
</dbReference>
<protein>
    <submittedName>
        <fullName evidence="4">Patatin-like phospholipase family protein</fullName>
    </submittedName>
</protein>
<dbReference type="InterPro" id="IPR002641">
    <property type="entry name" value="PNPLA_dom"/>
</dbReference>
<dbReference type="Gene3D" id="3.40.1090.10">
    <property type="entry name" value="Cytosolic phospholipase A2 catalytic domain"/>
    <property type="match status" value="2"/>
</dbReference>
<dbReference type="SUPFAM" id="SSF52151">
    <property type="entry name" value="FabD/lysophospholipase-like"/>
    <property type="match status" value="1"/>
</dbReference>
<dbReference type="EMBL" id="CP005587">
    <property type="protein sequence ID" value="AGK56906.1"/>
    <property type="molecule type" value="Genomic_DNA"/>
</dbReference>
<evidence type="ECO:0000256" key="1">
    <source>
        <dbReference type="ARBA" id="ARBA00023098"/>
    </source>
</evidence>
<accession>N0B8N5</accession>
<feature type="short sequence motif" description="DGA/G" evidence="2">
    <location>
        <begin position="296"/>
        <end position="298"/>
    </location>
</feature>
<keyword evidence="2" id="KW-0442">Lipid degradation</keyword>
<sequence length="541" mass="58501">MRLRSYLAAVAVGLVIVGAARAYFGPVHTGVPVGRCLRGDIDLDDPKPFVKTDLPATIVAIAASGGGSRAAYLSAAVLREIRRAGPDLLLGPADGKARSLLDQVAAISSVSGGSLAAAYFTLNSEKLKAADAGARDWTTYLDDMAIEYRKRQWYGAAGLNPLAWARSLTTDYNRGVLARDDYDATLFSGATLTQLPASPALYINAFDVANHVRFVLSRSYIDTTFFQPTGWWGKLAAPQTLASENDLAFNRIDPSSVRLADAVYASSAFPMAYPNLPLKHCGSKILFQGSQIFLADGALADNSGLVTLLTELRADLDPDAKRSTVTIIAIDASVDRIDANGTKFQQTGIEDRYAWEGTVFHHAAESIFGAVALLQDLGWKFIESSDTVTDQLSLNWSQELTHRTGACEPSSKTSWKNSFESGALAMRPLIIRLGLRDVVNPDFASTYSDRLQNRPELTALLAENGIDDGTSSLSRHLSKRLQNIPTDFMLTAADRKLLDLTAFLLVHGKLAGDVAQWNTVRDIAIKTPMPTTTCNTSPRSH</sequence>
<dbReference type="Proteomes" id="UP000005952">
    <property type="component" value="Chromosome"/>
</dbReference>
<dbReference type="GO" id="GO:0016787">
    <property type="term" value="F:hydrolase activity"/>
    <property type="evidence" value="ECO:0007669"/>
    <property type="project" value="UniProtKB-UniRule"/>
</dbReference>
<dbReference type="eggNOG" id="COG1752">
    <property type="taxonomic scope" value="Bacteria"/>
</dbReference>
<dbReference type="GO" id="GO:0016042">
    <property type="term" value="P:lipid catabolic process"/>
    <property type="evidence" value="ECO:0007669"/>
    <property type="project" value="UniProtKB-UniRule"/>
</dbReference>
<keyword evidence="5" id="KW-1185">Reference proteome</keyword>
<evidence type="ECO:0000313" key="5">
    <source>
        <dbReference type="Proteomes" id="UP000005952"/>
    </source>
</evidence>
<comment type="caution">
    <text evidence="2">Lacks conserved residue(s) required for the propagation of feature annotation.</text>
</comment>
<dbReference type="RefSeq" id="WP_015596943.1">
    <property type="nucleotide sequence ID" value="NC_021172.1"/>
</dbReference>
<reference evidence="4 5" key="1">
    <citation type="journal article" date="2013" name="Genome Announc.">
        <title>Genome sequences for three denitrifying bacterial strains isolated from a uranium- and nitrate-contaminated subsurface environment.</title>
        <authorList>
            <person name="Venkatramanan R."/>
            <person name="Prakash O."/>
            <person name="Woyke T."/>
            <person name="Chain P."/>
            <person name="Goodwin L.A."/>
            <person name="Watson D."/>
            <person name="Brooks S."/>
            <person name="Kostka J.E."/>
            <person name="Green S.J."/>
        </authorList>
    </citation>
    <scope>NUCLEOTIDE SEQUENCE [LARGE SCALE GENOMIC DNA]</scope>
    <source>
        <strain evidence="4 5">1NES1</strain>
    </source>
</reference>
<evidence type="ECO:0000256" key="2">
    <source>
        <dbReference type="PROSITE-ProRule" id="PRU01161"/>
    </source>
</evidence>
<organism evidence="4 5">
    <name type="scientific">Hyphomicrobium denitrificans 1NES1</name>
    <dbReference type="NCBI Taxonomy" id="670307"/>
    <lineage>
        <taxon>Bacteria</taxon>
        <taxon>Pseudomonadati</taxon>
        <taxon>Pseudomonadota</taxon>
        <taxon>Alphaproteobacteria</taxon>
        <taxon>Hyphomicrobiales</taxon>
        <taxon>Hyphomicrobiaceae</taxon>
        <taxon>Hyphomicrobium</taxon>
    </lineage>
</organism>
<evidence type="ECO:0000313" key="4">
    <source>
        <dbReference type="EMBL" id="AGK56906.1"/>
    </source>
</evidence>
<keyword evidence="2" id="KW-0378">Hydrolase</keyword>
<name>N0B8N5_9HYPH</name>
<feature type="active site" description="Nucleophile" evidence="2">
    <location>
        <position position="111"/>
    </location>
</feature>
<keyword evidence="1 2" id="KW-0443">Lipid metabolism</keyword>
<dbReference type="InterPro" id="IPR016035">
    <property type="entry name" value="Acyl_Trfase/lysoPLipase"/>
</dbReference>
<dbReference type="HOGENOM" id="CLU_503237_0_0_5"/>
<proteinExistence type="predicted"/>